<dbReference type="InterPro" id="IPR013783">
    <property type="entry name" value="Ig-like_fold"/>
</dbReference>
<reference evidence="4 5" key="1">
    <citation type="submission" date="2018-03" db="EMBL/GenBank/DDBJ databases">
        <title>Adhaeribacter sp. HMF7605 Genome sequencing and assembly.</title>
        <authorList>
            <person name="Kang H."/>
            <person name="Kang J."/>
            <person name="Cha I."/>
            <person name="Kim H."/>
            <person name="Joh K."/>
        </authorList>
    </citation>
    <scope>NUCLEOTIDE SEQUENCE [LARGE SCALE GENOMIC DNA]</scope>
    <source>
        <strain evidence="4 5">HMF7605</strain>
    </source>
</reference>
<dbReference type="InterPro" id="IPR026444">
    <property type="entry name" value="Secre_tail"/>
</dbReference>
<evidence type="ECO:0000259" key="3">
    <source>
        <dbReference type="Pfam" id="PF18962"/>
    </source>
</evidence>
<dbReference type="Gene3D" id="2.60.40.10">
    <property type="entry name" value="Immunoglobulins"/>
    <property type="match status" value="3"/>
</dbReference>
<evidence type="ECO:0000256" key="1">
    <source>
        <dbReference type="SAM" id="SignalP"/>
    </source>
</evidence>
<dbReference type="AlphaFoldDB" id="A0A2T2YIB6"/>
<dbReference type="Pfam" id="PF18962">
    <property type="entry name" value="Por_Secre_tail"/>
    <property type="match status" value="1"/>
</dbReference>
<dbReference type="NCBIfam" id="TIGR04183">
    <property type="entry name" value="Por_Secre_tail"/>
    <property type="match status" value="1"/>
</dbReference>
<proteinExistence type="predicted"/>
<accession>A0A2T2YIB6</accession>
<dbReference type="SUPFAM" id="SSF81296">
    <property type="entry name" value="E set domains"/>
    <property type="match status" value="3"/>
</dbReference>
<evidence type="ECO:0000313" key="4">
    <source>
        <dbReference type="EMBL" id="PSR55242.1"/>
    </source>
</evidence>
<evidence type="ECO:0000259" key="2">
    <source>
        <dbReference type="Pfam" id="PF01833"/>
    </source>
</evidence>
<organism evidence="4 5">
    <name type="scientific">Adhaeribacter arboris</name>
    <dbReference type="NCBI Taxonomy" id="2072846"/>
    <lineage>
        <taxon>Bacteria</taxon>
        <taxon>Pseudomonadati</taxon>
        <taxon>Bacteroidota</taxon>
        <taxon>Cytophagia</taxon>
        <taxon>Cytophagales</taxon>
        <taxon>Hymenobacteraceae</taxon>
        <taxon>Adhaeribacter</taxon>
    </lineage>
</organism>
<dbReference type="CDD" id="cd00102">
    <property type="entry name" value="IPT"/>
    <property type="match status" value="2"/>
</dbReference>
<evidence type="ECO:0000313" key="5">
    <source>
        <dbReference type="Proteomes" id="UP000240357"/>
    </source>
</evidence>
<dbReference type="Proteomes" id="UP000240357">
    <property type="component" value="Unassembled WGS sequence"/>
</dbReference>
<keyword evidence="1" id="KW-0732">Signal</keyword>
<dbReference type="InterPro" id="IPR002909">
    <property type="entry name" value="IPT_dom"/>
</dbReference>
<comment type="caution">
    <text evidence="4">The sequence shown here is derived from an EMBL/GenBank/DDBJ whole genome shotgun (WGS) entry which is preliminary data.</text>
</comment>
<evidence type="ECO:0008006" key="6">
    <source>
        <dbReference type="Google" id="ProtNLM"/>
    </source>
</evidence>
<sequence length="1140" mass="118214">MRIIKYHNYSMRNIYQNFNNKKLFKLRCLFLLVFTLLAKFANGQTTTITSITPAAGAAVNGTATINGTNLGNTTGVAFNGVPATNFTVVNNTRITATVPPGATSGAITVTTSLGSVVSSQIFKVIPGITSLSPTAGPIGTLVTITGTSFTGASSVRFNGTEAVSFTVNSDNQITATVPVGTTVGRIAVTTPSGTGTSSTSVTFTPPPTIASITGPGGISSAIIGNTITINGTNFTSTATVTFTNKSGTPVTTTKTYVSSAQLTAIVPVGAVTGVVTVTNAAGSASASFTITNTTYTWNNTLTSWANPNSWTPARTAPSSNDLLIFEGAITNNPILDFASTSETIGYLSISSPTITFTVASDKSLIIDNDVAAGTTPDFVVSNGANLIVTNSANGADLIINITAGETGAITGTITFQSGASNFIAEHQLLATAGSLNFTGSGKFVAASTLSGSPFGTTSLGSVVFATGTTYSNQSGASPFGAASPDAVVIFNSNSTYSHEVNSAPDLIGRTFGNLIISNAPNASTAFNQTVAGSGNLVVKNNFTFNTPVATLIPTFNLNLDGNITISGILNVSRGTLNFNPATTSTVTLSNSISFAFNGILNFNNVSGVTNVKLNGVNRTISGTAGTFSLGANTILSIETGASITLSRNITGNGKIIVNGTVRTTNTNGLLGGTATSFANSLQSVTLNQGSTVEYTGTGAQTISSANYDNLTIAGNRPASAVIALPNTLKVAGTFTLAPAGSIPVYNTTNSTIEFNGGVQIIPNFNYNNVIISGTDDKVLGSDIIINGDLKMIANKVDATDFNLILGNNATIIGEAPGRYVVGKLSATRTINNTSSNFGGIGFIIGNGANTGNTTVSRIAGPNSSVLVEDKEGINRRWEVIPGNQPTSPVSVTLSWVADDDNGKDLTTARVWKTQGEDGTTFYDVSQVDQDASGRSISVTVSSFSTFTVSDRNNPLPVELTYFNVVKKGQNAVLTWQTATEKNNYGFGVEISSDAIHFEEVGFVKSLNPNATTLQNYEFTHRPAGTGTVYYRLKQTDWSGTSKYYGPKALRFDQASSTLLAYPNPVTDKEAEVTILADGMTKEKVTITVTDALGRVVSNQIMGPKLTQGEIKVNVSRLPVGVYFINATTPTQAAQTKIIKH</sequence>
<dbReference type="Pfam" id="PF01833">
    <property type="entry name" value="TIG"/>
    <property type="match status" value="2"/>
</dbReference>
<feature type="domain" description="Secretion system C-terminal sorting" evidence="3">
    <location>
        <begin position="1061"/>
        <end position="1138"/>
    </location>
</feature>
<gene>
    <name evidence="4" type="ORF">AHMF7605_17875</name>
</gene>
<protein>
    <recommendedName>
        <fullName evidence="6">Secretion system C-terminal sorting domain-containing protein</fullName>
    </recommendedName>
</protein>
<feature type="domain" description="IPT/TIG" evidence="2">
    <location>
        <begin position="126"/>
        <end position="204"/>
    </location>
</feature>
<feature type="domain" description="IPT/TIG" evidence="2">
    <location>
        <begin position="47"/>
        <end position="115"/>
    </location>
</feature>
<feature type="chain" id="PRO_5015556228" description="Secretion system C-terminal sorting domain-containing protein" evidence="1">
    <location>
        <begin position="44"/>
        <end position="1140"/>
    </location>
</feature>
<dbReference type="EMBL" id="PYFT01000001">
    <property type="protein sequence ID" value="PSR55242.1"/>
    <property type="molecule type" value="Genomic_DNA"/>
</dbReference>
<dbReference type="InterPro" id="IPR014756">
    <property type="entry name" value="Ig_E-set"/>
</dbReference>
<name>A0A2T2YIB6_9BACT</name>
<keyword evidence="5" id="KW-1185">Reference proteome</keyword>
<feature type="signal peptide" evidence="1">
    <location>
        <begin position="1"/>
        <end position="43"/>
    </location>
</feature>